<gene>
    <name evidence="1" type="ORF">OCU04_000267</name>
</gene>
<comment type="caution">
    <text evidence="1">The sequence shown here is derived from an EMBL/GenBank/DDBJ whole genome shotgun (WGS) entry which is preliminary data.</text>
</comment>
<evidence type="ECO:0000313" key="2">
    <source>
        <dbReference type="Proteomes" id="UP001152300"/>
    </source>
</evidence>
<sequence length="217" mass="25449">MGRKIIGFKTILFNIYKAVDSTRPNSLQNPNLSKTLTNTSITLPLYESRKREKKRVKEALKAQKVDRITEINKELRRIAFEYIYYKNIGYDEYKSLAKKLHIERYELTRGAAKNAESAKKRKKKIKKIMEKEGTILRFECIRKSVNDMYSKKSDVEEKYGVVLVGEQWFVGWRPDPLSRDWVRLLGHGFLGEHERGFWGWEEVQGVGDGVSLREVWG</sequence>
<dbReference type="AlphaFoldDB" id="A0A9X0AZ43"/>
<keyword evidence="2" id="KW-1185">Reference proteome</keyword>
<accession>A0A9X0AZ43</accession>
<proteinExistence type="predicted"/>
<dbReference type="EMBL" id="JAPEIS010000001">
    <property type="protein sequence ID" value="KAJ8069853.1"/>
    <property type="molecule type" value="Genomic_DNA"/>
</dbReference>
<evidence type="ECO:0000313" key="1">
    <source>
        <dbReference type="EMBL" id="KAJ8069853.1"/>
    </source>
</evidence>
<protein>
    <submittedName>
        <fullName evidence="1">Uncharacterized protein</fullName>
    </submittedName>
</protein>
<dbReference type="Proteomes" id="UP001152300">
    <property type="component" value="Unassembled WGS sequence"/>
</dbReference>
<organism evidence="1 2">
    <name type="scientific">Sclerotinia nivalis</name>
    <dbReference type="NCBI Taxonomy" id="352851"/>
    <lineage>
        <taxon>Eukaryota</taxon>
        <taxon>Fungi</taxon>
        <taxon>Dikarya</taxon>
        <taxon>Ascomycota</taxon>
        <taxon>Pezizomycotina</taxon>
        <taxon>Leotiomycetes</taxon>
        <taxon>Helotiales</taxon>
        <taxon>Sclerotiniaceae</taxon>
        <taxon>Sclerotinia</taxon>
    </lineage>
</organism>
<name>A0A9X0AZ43_9HELO</name>
<reference evidence="1" key="1">
    <citation type="submission" date="2022-11" db="EMBL/GenBank/DDBJ databases">
        <title>Genome Resource of Sclerotinia nivalis Strain SnTB1, a Plant Pathogen Isolated from American Ginseng.</title>
        <authorList>
            <person name="Fan S."/>
        </authorList>
    </citation>
    <scope>NUCLEOTIDE SEQUENCE</scope>
    <source>
        <strain evidence="1">SnTB1</strain>
    </source>
</reference>